<dbReference type="Pfam" id="PF04783">
    <property type="entry name" value="DUF630"/>
    <property type="match status" value="1"/>
</dbReference>
<feature type="compositionally biased region" description="Basic and acidic residues" evidence="1">
    <location>
        <begin position="396"/>
        <end position="408"/>
    </location>
</feature>
<evidence type="ECO:0000259" key="4">
    <source>
        <dbReference type="Pfam" id="PF04783"/>
    </source>
</evidence>
<protein>
    <recommendedName>
        <fullName evidence="6">DUF632 domain-containing protein</fullName>
    </recommendedName>
</protein>
<name>A0A6N2LJK4_SALVM</name>
<evidence type="ECO:0000259" key="3">
    <source>
        <dbReference type="Pfam" id="PF04782"/>
    </source>
</evidence>
<feature type="compositionally biased region" description="Polar residues" evidence="1">
    <location>
        <begin position="353"/>
        <end position="365"/>
    </location>
</feature>
<dbReference type="AlphaFoldDB" id="A0A6N2LJK4"/>
<feature type="region of interest" description="Disordered" evidence="1">
    <location>
        <begin position="231"/>
        <end position="259"/>
    </location>
</feature>
<feature type="transmembrane region" description="Helical" evidence="2">
    <location>
        <begin position="6"/>
        <end position="26"/>
    </location>
</feature>
<keyword evidence="2" id="KW-1133">Transmembrane helix</keyword>
<feature type="domain" description="DUF632" evidence="3">
    <location>
        <begin position="417"/>
        <end position="757"/>
    </location>
</feature>
<reference evidence="5" key="1">
    <citation type="submission" date="2019-03" db="EMBL/GenBank/DDBJ databases">
        <authorList>
            <person name="Mank J."/>
            <person name="Almeida P."/>
        </authorList>
    </citation>
    <scope>NUCLEOTIDE SEQUENCE</scope>
    <source>
        <strain evidence="5">78183</strain>
    </source>
</reference>
<keyword evidence="2" id="KW-0472">Membrane</keyword>
<organism evidence="5">
    <name type="scientific">Salix viminalis</name>
    <name type="common">Common osier</name>
    <name type="synonym">Basket willow</name>
    <dbReference type="NCBI Taxonomy" id="40686"/>
    <lineage>
        <taxon>Eukaryota</taxon>
        <taxon>Viridiplantae</taxon>
        <taxon>Streptophyta</taxon>
        <taxon>Embryophyta</taxon>
        <taxon>Tracheophyta</taxon>
        <taxon>Spermatophyta</taxon>
        <taxon>Magnoliopsida</taxon>
        <taxon>eudicotyledons</taxon>
        <taxon>Gunneridae</taxon>
        <taxon>Pentapetalae</taxon>
        <taxon>rosids</taxon>
        <taxon>fabids</taxon>
        <taxon>Malpighiales</taxon>
        <taxon>Salicaceae</taxon>
        <taxon>Saliceae</taxon>
        <taxon>Salix</taxon>
    </lineage>
</organism>
<dbReference type="InterPro" id="IPR006868">
    <property type="entry name" value="DUF630"/>
</dbReference>
<sequence length="841" mass="94644">MLSLYQSYYVLLAVASSVWITLLNRFSLCIYLQPGSALSYFISSGIGMALDFLFVVAGAKLHEFSTYPRRSLCLDNLIKRGFNIWVWEMGASSSKIEEDKALQLCRERRKFVRQALDGRCSLAAAHVTYIQSLRSTGTALRKFVETEVPIESSLYTSTYATPEPLALTEKSLTRFPVSSPSSSHLYDAAENLSPSPSPPCSSQVQAHHMEFRGFSSKKVEEKPPVVVARTVMPSSTPRNATPRSTEKHETSLFDDSPVPPGTTQWDYFEPFHPIDHQFSFQDGRQLNHGLDSAGDLRQPREEEGIPDLEDEEEKASFHEIAESEGSEDEFDDAPVDTLVRSFENLNKVHVAPSASQITPSASGAPSETELLNGKKGNSPGLPPLRTPSSAVSVSADRQKTPMKEDQTKNKVSPKDFFSSIKDIEYLFIKASESGKEVPRMLEANKLHFRPMMDRQHLHASRHVFLAGEDPSQVQEEPAQNDVKYLTWHRTTSSQSSSSRTPLGLNAKDDSDDPAGNLFDNSCMISGSHASTLDRLYAWERKLYDEVKASEMVRREYDMNCKVLRQLESNGKSLHNVKIDKTRAIVKDLHSRISVALHRIDSISKRIEELRDKELQPQLEELIDGLSRMWEVMFECHKLQFNIITIAYNNCNARGSIQSESRRQVTVHLGKELSLLSSSFTKWIGAQISYLQAINSWLFKCVSLQHKPTRRKRRQPEPSTTLRYYGPPVYVTCGVWLDKLQTLPAKEVAESIKGLVAETARFLPRQEKSRGKSANLSSWKADNGSDLAANILRDEASEDCILGFEHFQSSLEGFLGQLHKFAEDSVKMYAELVKEIQDTKSK</sequence>
<feature type="region of interest" description="Disordered" evidence="1">
    <location>
        <begin position="352"/>
        <end position="411"/>
    </location>
</feature>
<feature type="region of interest" description="Disordered" evidence="1">
    <location>
        <begin position="183"/>
        <end position="203"/>
    </location>
</feature>
<gene>
    <name evidence="5" type="ORF">SVIM_LOCUS244807</name>
</gene>
<feature type="domain" description="DUF630" evidence="4">
    <location>
        <begin position="89"/>
        <end position="147"/>
    </location>
</feature>
<evidence type="ECO:0000256" key="2">
    <source>
        <dbReference type="SAM" id="Phobius"/>
    </source>
</evidence>
<evidence type="ECO:0000256" key="1">
    <source>
        <dbReference type="SAM" id="MobiDB-lite"/>
    </source>
</evidence>
<evidence type="ECO:0000313" key="5">
    <source>
        <dbReference type="EMBL" id="VFU41533.1"/>
    </source>
</evidence>
<feature type="compositionally biased region" description="Low complexity" evidence="1">
    <location>
        <begin position="489"/>
        <end position="500"/>
    </location>
</feature>
<dbReference type="Pfam" id="PF04782">
    <property type="entry name" value="DUF632"/>
    <property type="match status" value="1"/>
</dbReference>
<accession>A0A6N2LJK4</accession>
<feature type="region of interest" description="Disordered" evidence="1">
    <location>
        <begin position="488"/>
        <end position="511"/>
    </location>
</feature>
<feature type="compositionally biased region" description="Polar residues" evidence="1">
    <location>
        <begin position="232"/>
        <end position="243"/>
    </location>
</feature>
<dbReference type="EMBL" id="CAADRP010001563">
    <property type="protein sequence ID" value="VFU41533.1"/>
    <property type="molecule type" value="Genomic_DNA"/>
</dbReference>
<proteinExistence type="predicted"/>
<keyword evidence="2" id="KW-0812">Transmembrane</keyword>
<dbReference type="PANTHER" id="PTHR21450">
    <property type="entry name" value="PROTEIN ALTERED PHOSPHATE STARVATION RESPONSE 1"/>
    <property type="match status" value="1"/>
</dbReference>
<dbReference type="PANTHER" id="PTHR21450:SF6">
    <property type="entry name" value="EXPRESSED PROTEIN"/>
    <property type="match status" value="1"/>
</dbReference>
<dbReference type="InterPro" id="IPR006867">
    <property type="entry name" value="DUF632"/>
</dbReference>
<feature type="transmembrane region" description="Helical" evidence="2">
    <location>
        <begin position="38"/>
        <end position="59"/>
    </location>
</feature>
<evidence type="ECO:0008006" key="6">
    <source>
        <dbReference type="Google" id="ProtNLM"/>
    </source>
</evidence>